<protein>
    <submittedName>
        <fullName evidence="1">Uncharacterized protein</fullName>
    </submittedName>
</protein>
<evidence type="ECO:0000313" key="1">
    <source>
        <dbReference type="EMBL" id="HIZ46835.1"/>
    </source>
</evidence>
<proteinExistence type="predicted"/>
<accession>A0A9D2JDW0</accession>
<comment type="caution">
    <text evidence="1">The sequence shown here is derived from an EMBL/GenBank/DDBJ whole genome shotgun (WGS) entry which is preliminary data.</text>
</comment>
<name>A0A9D2JDW0_9ACTN</name>
<organism evidence="1 2">
    <name type="scientific">Candidatus Olsenella pullistercoris</name>
    <dbReference type="NCBI Taxonomy" id="2838712"/>
    <lineage>
        <taxon>Bacteria</taxon>
        <taxon>Bacillati</taxon>
        <taxon>Actinomycetota</taxon>
        <taxon>Coriobacteriia</taxon>
        <taxon>Coriobacteriales</taxon>
        <taxon>Atopobiaceae</taxon>
        <taxon>Olsenella</taxon>
    </lineage>
</organism>
<dbReference type="AlphaFoldDB" id="A0A9D2JDW0"/>
<sequence>MDEKVAGSSVEGRSAEKYAEAVNAVIALAGMAVPFLPTGGKVAAAAGVVMKAAPFAQAAAEQLPKIAPVVAPAAKKVADAAAEKLPAAVDDGVGKVAGAVKGAAGAVGGAVGGAAAGARDKVKEAIDLRAQEKARMLARKTLLDGAGIRMSAEKFAENWETQQKLVDVQAGEGYLAYSGCYVVITCDGAVHKDDYSKYRELYVGKSENMGASIHADFSGLGNADVYADVKYRQHVYVLLYPCEKDKLDELEASLITALDADESYNRGR</sequence>
<gene>
    <name evidence="1" type="ORF">IAA19_07460</name>
</gene>
<evidence type="ECO:0000313" key="2">
    <source>
        <dbReference type="Proteomes" id="UP000824062"/>
    </source>
</evidence>
<reference evidence="1" key="2">
    <citation type="submission" date="2021-04" db="EMBL/GenBank/DDBJ databases">
        <authorList>
            <person name="Gilroy R."/>
        </authorList>
    </citation>
    <scope>NUCLEOTIDE SEQUENCE</scope>
    <source>
        <strain evidence="1">ChiHjej12B11-14209</strain>
    </source>
</reference>
<dbReference type="Proteomes" id="UP000824062">
    <property type="component" value="Unassembled WGS sequence"/>
</dbReference>
<reference evidence="1" key="1">
    <citation type="journal article" date="2021" name="PeerJ">
        <title>Extensive microbial diversity within the chicken gut microbiome revealed by metagenomics and culture.</title>
        <authorList>
            <person name="Gilroy R."/>
            <person name="Ravi A."/>
            <person name="Getino M."/>
            <person name="Pursley I."/>
            <person name="Horton D.L."/>
            <person name="Alikhan N.F."/>
            <person name="Baker D."/>
            <person name="Gharbi K."/>
            <person name="Hall N."/>
            <person name="Watson M."/>
            <person name="Adriaenssens E.M."/>
            <person name="Foster-Nyarko E."/>
            <person name="Jarju S."/>
            <person name="Secka A."/>
            <person name="Antonio M."/>
            <person name="Oren A."/>
            <person name="Chaudhuri R.R."/>
            <person name="La Ragione R."/>
            <person name="Hildebrand F."/>
            <person name="Pallen M.J."/>
        </authorList>
    </citation>
    <scope>NUCLEOTIDE SEQUENCE</scope>
    <source>
        <strain evidence="1">ChiHjej12B11-14209</strain>
    </source>
</reference>
<dbReference type="EMBL" id="DXBM01000062">
    <property type="protein sequence ID" value="HIZ46835.1"/>
    <property type="molecule type" value="Genomic_DNA"/>
</dbReference>